<evidence type="ECO:0000256" key="2">
    <source>
        <dbReference type="ARBA" id="ARBA00022777"/>
    </source>
</evidence>
<dbReference type="InterPro" id="IPR011006">
    <property type="entry name" value="CheY-like_superfamily"/>
</dbReference>
<dbReference type="SUPFAM" id="SSF52172">
    <property type="entry name" value="CheY-like"/>
    <property type="match status" value="1"/>
</dbReference>
<dbReference type="PROSITE" id="PS50921">
    <property type="entry name" value="ANTAR"/>
    <property type="match status" value="1"/>
</dbReference>
<evidence type="ECO:0000256" key="4">
    <source>
        <dbReference type="ARBA" id="ARBA00023163"/>
    </source>
</evidence>
<dbReference type="Proteomes" id="UP000579605">
    <property type="component" value="Unassembled WGS sequence"/>
</dbReference>
<evidence type="ECO:0000259" key="5">
    <source>
        <dbReference type="PROSITE" id="PS50921"/>
    </source>
</evidence>
<dbReference type="SMART" id="SM01012">
    <property type="entry name" value="ANTAR"/>
    <property type="match status" value="1"/>
</dbReference>
<proteinExistence type="predicted"/>
<sequence length="226" mass="24686">MDGADDQRLADALDGLTHALWTHESPESSLAWLTRAAVTAVPGAVAAGVTLRDQKGALESFAVTADFVMEVDAVQYRFGEGPCVASLRHGPVHLVNDMAADPRWPTFAPAAVALGVGGMLSAHMFDWDGMAGSLNFYADRRDAFATGSEYAGRMYASQLAMAFALSRRTTRLRDALTSRTEIGAALGILMERHQLDKEHAFDLLRKRSQSRNVKLREVARQVIRLR</sequence>
<dbReference type="InterPro" id="IPR012074">
    <property type="entry name" value="GAF_ANTAR"/>
</dbReference>
<evidence type="ECO:0000313" key="6">
    <source>
        <dbReference type="EMBL" id="NYH89174.1"/>
    </source>
</evidence>
<evidence type="ECO:0000313" key="7">
    <source>
        <dbReference type="Proteomes" id="UP000579605"/>
    </source>
</evidence>
<feature type="domain" description="ANTAR" evidence="5">
    <location>
        <begin position="162"/>
        <end position="223"/>
    </location>
</feature>
<dbReference type="InterPro" id="IPR029016">
    <property type="entry name" value="GAF-like_dom_sf"/>
</dbReference>
<comment type="caution">
    <text evidence="6">The sequence shown here is derived from an EMBL/GenBank/DDBJ whole genome shotgun (WGS) entry which is preliminary data.</text>
</comment>
<reference evidence="6 7" key="1">
    <citation type="submission" date="2020-07" db="EMBL/GenBank/DDBJ databases">
        <title>Sequencing the genomes of 1000 actinobacteria strains.</title>
        <authorList>
            <person name="Klenk H.-P."/>
        </authorList>
    </citation>
    <scope>NUCLEOTIDE SEQUENCE [LARGE SCALE GENOMIC DNA]</scope>
    <source>
        <strain evidence="6 7">DSM 18448</strain>
    </source>
</reference>
<dbReference type="InterPro" id="IPR003018">
    <property type="entry name" value="GAF"/>
</dbReference>
<keyword evidence="1" id="KW-0808">Transferase</keyword>
<dbReference type="InterPro" id="IPR036388">
    <property type="entry name" value="WH-like_DNA-bd_sf"/>
</dbReference>
<dbReference type="GO" id="GO:0016301">
    <property type="term" value="F:kinase activity"/>
    <property type="evidence" value="ECO:0007669"/>
    <property type="project" value="UniProtKB-KW"/>
</dbReference>
<dbReference type="Gene3D" id="1.10.10.10">
    <property type="entry name" value="Winged helix-like DNA-binding domain superfamily/Winged helix DNA-binding domain"/>
    <property type="match status" value="1"/>
</dbReference>
<keyword evidence="4" id="KW-0804">Transcription</keyword>
<dbReference type="RefSeq" id="WP_179786952.1">
    <property type="nucleotide sequence ID" value="NZ_BAAARR010000002.1"/>
</dbReference>
<organism evidence="6 7">
    <name type="scientific">Actinopolymorpha rutila</name>
    <dbReference type="NCBI Taxonomy" id="446787"/>
    <lineage>
        <taxon>Bacteria</taxon>
        <taxon>Bacillati</taxon>
        <taxon>Actinomycetota</taxon>
        <taxon>Actinomycetes</taxon>
        <taxon>Propionibacteriales</taxon>
        <taxon>Actinopolymorphaceae</taxon>
        <taxon>Actinopolymorpha</taxon>
    </lineage>
</organism>
<keyword evidence="3" id="KW-0805">Transcription regulation</keyword>
<name>A0A852Z898_9ACTN</name>
<dbReference type="InterPro" id="IPR005561">
    <property type="entry name" value="ANTAR"/>
</dbReference>
<dbReference type="PIRSF" id="PIRSF036625">
    <property type="entry name" value="GAF_ANTAR"/>
    <property type="match status" value="1"/>
</dbReference>
<keyword evidence="2" id="KW-0418">Kinase</keyword>
<dbReference type="EMBL" id="JACBZH010000001">
    <property type="protein sequence ID" value="NYH89174.1"/>
    <property type="molecule type" value="Genomic_DNA"/>
</dbReference>
<evidence type="ECO:0000256" key="3">
    <source>
        <dbReference type="ARBA" id="ARBA00023015"/>
    </source>
</evidence>
<dbReference type="Pfam" id="PF13185">
    <property type="entry name" value="GAF_2"/>
    <property type="match status" value="1"/>
</dbReference>
<dbReference type="Pfam" id="PF03861">
    <property type="entry name" value="ANTAR"/>
    <property type="match status" value="1"/>
</dbReference>
<evidence type="ECO:0000256" key="1">
    <source>
        <dbReference type="ARBA" id="ARBA00022679"/>
    </source>
</evidence>
<gene>
    <name evidence="6" type="ORF">F4554_001812</name>
</gene>
<keyword evidence="7" id="KW-1185">Reference proteome</keyword>
<dbReference type="GO" id="GO:0003723">
    <property type="term" value="F:RNA binding"/>
    <property type="evidence" value="ECO:0007669"/>
    <property type="project" value="InterPro"/>
</dbReference>
<protein>
    <recommendedName>
        <fullName evidence="5">ANTAR domain-containing protein</fullName>
    </recommendedName>
</protein>
<accession>A0A852Z898</accession>
<dbReference type="AlphaFoldDB" id="A0A852Z898"/>
<dbReference type="SUPFAM" id="SSF55781">
    <property type="entry name" value="GAF domain-like"/>
    <property type="match status" value="1"/>
</dbReference>
<dbReference type="Gene3D" id="3.30.450.40">
    <property type="match status" value="1"/>
</dbReference>